<reference evidence="2 3" key="1">
    <citation type="journal article" date="2016" name="Nat. Commun.">
        <title>Thousands of microbial genomes shed light on interconnected biogeochemical processes in an aquifer system.</title>
        <authorList>
            <person name="Anantharaman K."/>
            <person name="Brown C.T."/>
            <person name="Hug L.A."/>
            <person name="Sharon I."/>
            <person name="Castelle C.J."/>
            <person name="Probst A.J."/>
            <person name="Thomas B.C."/>
            <person name="Singh A."/>
            <person name="Wilkins M.J."/>
            <person name="Karaoz U."/>
            <person name="Brodie E.L."/>
            <person name="Williams K.H."/>
            <person name="Hubbard S.S."/>
            <person name="Banfield J.F."/>
        </authorList>
    </citation>
    <scope>NUCLEOTIDE SEQUENCE [LARGE SCALE GENOMIC DNA]</scope>
</reference>
<keyword evidence="1" id="KW-1133">Transmembrane helix</keyword>
<evidence type="ECO:0000313" key="2">
    <source>
        <dbReference type="EMBL" id="OGC84643.1"/>
    </source>
</evidence>
<comment type="caution">
    <text evidence="2">The sequence shown here is derived from an EMBL/GenBank/DDBJ whole genome shotgun (WGS) entry which is preliminary data.</text>
</comment>
<name>A0A1F4XUD0_9BACT</name>
<dbReference type="AlphaFoldDB" id="A0A1F4XUD0"/>
<dbReference type="Proteomes" id="UP000178091">
    <property type="component" value="Unassembled WGS sequence"/>
</dbReference>
<dbReference type="EMBL" id="MEWW01000011">
    <property type="protein sequence ID" value="OGC84643.1"/>
    <property type="molecule type" value="Genomic_DNA"/>
</dbReference>
<feature type="transmembrane region" description="Helical" evidence="1">
    <location>
        <begin position="56"/>
        <end position="77"/>
    </location>
</feature>
<protein>
    <submittedName>
        <fullName evidence="2">Uncharacterized protein</fullName>
    </submittedName>
</protein>
<gene>
    <name evidence="2" type="ORF">A3F55_03170</name>
</gene>
<accession>A0A1F4XUD0</accession>
<evidence type="ECO:0000313" key="3">
    <source>
        <dbReference type="Proteomes" id="UP000178091"/>
    </source>
</evidence>
<sequence length="82" mass="8938">MDFQLIAAAALVGVALALTYEVAMLIIALILLLYAYPMFLLYIMEKSFVEVGPQIPSILIAAVAMIAAYMITGYFYVKSQGP</sequence>
<evidence type="ECO:0000256" key="1">
    <source>
        <dbReference type="SAM" id="Phobius"/>
    </source>
</evidence>
<keyword evidence="1" id="KW-0472">Membrane</keyword>
<proteinExistence type="predicted"/>
<keyword evidence="1" id="KW-0812">Transmembrane</keyword>
<organism evidence="2 3">
    <name type="scientific">Candidatus Adlerbacteria bacterium RIFCSPHIGHO2_12_FULL_53_18</name>
    <dbReference type="NCBI Taxonomy" id="1797242"/>
    <lineage>
        <taxon>Bacteria</taxon>
        <taxon>Candidatus Adleribacteriota</taxon>
    </lineage>
</organism>